<accession>A0A537J8V4</accession>
<evidence type="ECO:0000313" key="2">
    <source>
        <dbReference type="EMBL" id="TMI79782.1"/>
    </source>
</evidence>
<reference evidence="2 3" key="1">
    <citation type="journal article" date="2019" name="Nat. Microbiol.">
        <title>Mediterranean grassland soil C-N compound turnover is dependent on rainfall and depth, and is mediated by genomically divergent microorganisms.</title>
        <authorList>
            <person name="Diamond S."/>
            <person name="Andeer P.F."/>
            <person name="Li Z."/>
            <person name="Crits-Christoph A."/>
            <person name="Burstein D."/>
            <person name="Anantharaman K."/>
            <person name="Lane K.R."/>
            <person name="Thomas B.C."/>
            <person name="Pan C."/>
            <person name="Northen T.R."/>
            <person name="Banfield J.F."/>
        </authorList>
    </citation>
    <scope>NUCLEOTIDE SEQUENCE [LARGE SCALE GENOMIC DNA]</scope>
    <source>
        <strain evidence="2">NP_7</strain>
    </source>
</reference>
<name>A0A537J8V4_9BACT</name>
<feature type="transmembrane region" description="Helical" evidence="1">
    <location>
        <begin position="7"/>
        <end position="28"/>
    </location>
</feature>
<dbReference type="Proteomes" id="UP000320048">
    <property type="component" value="Unassembled WGS sequence"/>
</dbReference>
<feature type="transmembrane region" description="Helical" evidence="1">
    <location>
        <begin position="40"/>
        <end position="57"/>
    </location>
</feature>
<organism evidence="2 3">
    <name type="scientific">Candidatus Segetimicrobium genomatis</name>
    <dbReference type="NCBI Taxonomy" id="2569760"/>
    <lineage>
        <taxon>Bacteria</taxon>
        <taxon>Bacillati</taxon>
        <taxon>Candidatus Sysuimicrobiota</taxon>
        <taxon>Candidatus Sysuimicrobiia</taxon>
        <taxon>Candidatus Sysuimicrobiales</taxon>
        <taxon>Candidatus Segetimicrobiaceae</taxon>
        <taxon>Candidatus Segetimicrobium</taxon>
    </lineage>
</organism>
<sequence>MKTAATVAQMLVRVTGVINIVLGVLLWTHHALRLLPVHMQVGYVLVLSLWVLALLAARAGVNPAFVGVAIVWGFLVPVLGAMQARLAVGNAHWAIQLLHLLVGMGAIGLAEGLAVRIKQERTHALQP</sequence>
<gene>
    <name evidence="2" type="ORF">E6H04_09940</name>
</gene>
<dbReference type="AlphaFoldDB" id="A0A537J8V4"/>
<feature type="transmembrane region" description="Helical" evidence="1">
    <location>
        <begin position="64"/>
        <end position="87"/>
    </location>
</feature>
<feature type="transmembrane region" description="Helical" evidence="1">
    <location>
        <begin position="93"/>
        <end position="115"/>
    </location>
</feature>
<evidence type="ECO:0000313" key="3">
    <source>
        <dbReference type="Proteomes" id="UP000320048"/>
    </source>
</evidence>
<keyword evidence="1" id="KW-0812">Transmembrane</keyword>
<comment type="caution">
    <text evidence="2">The sequence shown here is derived from an EMBL/GenBank/DDBJ whole genome shotgun (WGS) entry which is preliminary data.</text>
</comment>
<keyword evidence="1" id="KW-0472">Membrane</keyword>
<keyword evidence="1" id="KW-1133">Transmembrane helix</keyword>
<dbReference type="EMBL" id="VBAO01000260">
    <property type="protein sequence ID" value="TMI79782.1"/>
    <property type="molecule type" value="Genomic_DNA"/>
</dbReference>
<protein>
    <submittedName>
        <fullName evidence="2">Uncharacterized protein</fullName>
    </submittedName>
</protein>
<proteinExistence type="predicted"/>
<evidence type="ECO:0000256" key="1">
    <source>
        <dbReference type="SAM" id="Phobius"/>
    </source>
</evidence>